<protein>
    <submittedName>
        <fullName evidence="1">ORF10</fullName>
    </submittedName>
</protein>
<proteinExistence type="predicted"/>
<evidence type="ECO:0000313" key="1">
    <source>
        <dbReference type="EMBL" id="DBA11711.1"/>
    </source>
</evidence>
<sequence>MATKRRLSSTDSEGSISEKITAPANKDFLVGRAVIATNISIVNPEGAGDLFFGRGDVHLFLPQYEVESYPEDDVYERIMKTSVSGVMFLELFYKNMRYESKVTYGGAIIFCCSPNKRDEYLRDGVIPMHHIDIYHDCIDDWMNAEVKGKFMDIQKKPVCFVNGFINSPILYPTMGDELSVAPISVYRNLFKLSFDGRLASPCSTLLETAEKTDEFLLSSWLYPAFFDLWISNHNLACAASYEEDINSTRSMFEGRPLQIHEYYYMYFLIDIRFPRSKSLNMYNFKICMRHVRVSYPPTAEEWELSEFYSGTNFNDNMRAIFNRLARNHSHLLDMVFTQYTYLYAKIMSSLQAGYELGELIEKKHREYNAFPISTSIIINKLRVENIECAPTTLMEPQLIKEWVSDRCQAVEAKLNDNMIYNDVYEGIEQVIVEDVPLRLYSMEGLYEVIYINRFSDGDFLNKPLQPPGVLGSEFKMFMMPYDDTTVCQTGMDRGAMYAAVNGVPIWQRQTETDNKFVTAREVHPDSDPESYKTMADLLKAMLHEGGRNHEVQNSGMHISTLILDVDLAPMQARPDMDVTQLAKDCVSLAELLIDKIEVLKGRCTHYVYYSTPEPEAFTGKKFGLHHHIRLPDGVVMSFETAAIFNDVMAEIRFMYKDTIGVFCGEKDGDVYDPQIYKAYNKNGYENLFGEEDECTGGKIKHRPIRCPGQKKRDKTKPLLCVYRTDGKELYEEIPFETKLTHGPMKTESGIVIKKLIGHKPIHDHEYVRRLENSKINRYVRENCNSSGQGFIQAVNDKTLLYRPEMKNGVAVYKEDDMEDLAKKVNEIWIDSGKSTMRHHLNGMRGHAVDDVYKHNDIELCLEDSKIVYDNLKDKFMLTSGFYPDKFSLCPVRVHGSPHTGGGVEVQLYTESNMNRFGFSVGKQTFKRCRDSYVKNVSAGMIYPNLCLFKSVQKSVEAELWKYNRPEVNFMTIAKVVIDENGLEDLTPLEMDEAIDYKNFELEFCMLEHEHPENPILDVVNGIEGVQYLYAHYKNEHGGYVTAFRTSYNWFVLLCSTKDGEMKPFTSNNPTAFVEALTMVEFQDLIDMESVKAIKKIMTEMEQQNFEIMNQAFEGMRFGKEDYQEEDGEEDMET</sequence>
<name>A0AA48P915_9VIRU</name>
<accession>A0AA48P915</accession>
<reference evidence="1" key="1">
    <citation type="journal article" date="2023" name="Front. Mar. Sci.">
        <title>Tracing the invertebrate herpesviruses in the global sequence datasets.</title>
        <authorList>
            <person name="Rosani U."/>
            <person name="Gaia M."/>
            <person name="Delmont T.O."/>
            <person name="Krupovic M."/>
        </authorList>
    </citation>
    <scope>NUCLEOTIDE SEQUENCE</scope>
    <source>
        <strain evidence="1">MalacoHV1/China/2018</strain>
    </source>
</reference>
<dbReference type="EMBL" id="BK063091">
    <property type="protein sequence ID" value="DBA11711.1"/>
    <property type="molecule type" value="Genomic_DNA"/>
</dbReference>
<reference evidence="1" key="2">
    <citation type="submission" date="2023-01" db="EMBL/GenBank/DDBJ databases">
        <authorList>
            <person name="Rosani U."/>
            <person name="Delmont T.O."/>
            <person name="Gaia M."/>
            <person name="Krupovic M."/>
        </authorList>
    </citation>
    <scope>NUCLEOTIDE SEQUENCE</scope>
    <source>
        <strain evidence="1">MalacoHV1/China/2018</strain>
    </source>
</reference>
<organism evidence="1">
    <name type="scientific">Malaco herpesvirus 1</name>
    <dbReference type="NCBI Taxonomy" id="3031797"/>
    <lineage>
        <taxon>Viruses</taxon>
        <taxon>Duplodnaviria</taxon>
        <taxon>Heunggongvirae</taxon>
        <taxon>Peploviricota</taxon>
        <taxon>Herviviricetes</taxon>
        <taxon>Herpesvirales</taxon>
        <taxon>Malacoherpesviridae</taxon>
    </lineage>
</organism>